<evidence type="ECO:0000256" key="6">
    <source>
        <dbReference type="ARBA" id="ARBA00022839"/>
    </source>
</evidence>
<dbReference type="OrthoDB" id="9762834at2"/>
<evidence type="ECO:0000256" key="7">
    <source>
        <dbReference type="ARBA" id="ARBA00022840"/>
    </source>
</evidence>
<dbReference type="Gene3D" id="1.10.486.10">
    <property type="entry name" value="PCRA, domain 4"/>
    <property type="match status" value="1"/>
</dbReference>
<keyword evidence="8" id="KW-0238">DNA-binding</keyword>
<feature type="region of interest" description="Disordered" evidence="10">
    <location>
        <begin position="854"/>
        <end position="873"/>
    </location>
</feature>
<feature type="domain" description="RecC C-terminal" evidence="11">
    <location>
        <begin position="797"/>
        <end position="1025"/>
    </location>
</feature>
<feature type="compositionally biased region" description="Low complexity" evidence="10">
    <location>
        <begin position="303"/>
        <end position="317"/>
    </location>
</feature>
<evidence type="ECO:0000256" key="3">
    <source>
        <dbReference type="ARBA" id="ARBA00022763"/>
    </source>
</evidence>
<dbReference type="GO" id="GO:0005524">
    <property type="term" value="F:ATP binding"/>
    <property type="evidence" value="ECO:0007669"/>
    <property type="project" value="UniProtKB-KW"/>
</dbReference>
<dbReference type="SUPFAM" id="SSF52980">
    <property type="entry name" value="Restriction endonuclease-like"/>
    <property type="match status" value="1"/>
</dbReference>
<keyword evidence="5" id="KW-0347">Helicase</keyword>
<dbReference type="Gene3D" id="3.40.50.10930">
    <property type="match status" value="1"/>
</dbReference>
<sequence>MSTQRSATVTVVDSWECAVREVLDALQPPADPDVDPFRLPLLVAPSRAHGRAIAQQLALRDGIAAGIGGVTPARLRTDLESLLLGLHTADDPWRGAALALRIAGVLDDVDQPWALPVRQHLTALVTSGVPSPAWDLARRTAADLETVAGQWPQILTSWARGEDVDAAGRPLDPAHAWWAPLWRRLLDQDHDVPDPARRRDLLADALADPSTVLPWSRCAWLTGPSSTPADRDLAANLGRRLGCRVIHLDTACRTVGDQTLPTTDGAWGSFNRVRTASRTAWQRRLDGQPATTGPRPGTGSDTGADSGPDSGSEEGPGASAGAGGPTTLLAALVGGSTGERPAPDGTVRIHDCHGPDRQVEVVRDVLCEAIAELPGLEPRDIVVVCPDPQVEQMLAALVCPADPAAEGAHPARSLRVQGPAHQTTNPVAEAVVRVLGLGSARAGGSGLIQLCAMPAVARRFSFSPDELAEIARLVTDAGIRWGLDAGSRARAGLPQVRQSTWLAGVERMLLGAAMSSTPPGWLATVTPVEGVGSADIDLVGRLAELISRVRRAVLDSTQPATVEQWTGRIARMVAELTASPAAGAWQGPATVGTLARLAAGPEVRLGVTEVIALLEDRVPAARPPIWFDGSTHVCGPRDLDGIAHRVVILLDPDGGGEPPDELRGLRDPGDPERDPGALARQLLFDAVASARQRLVVVRQAHDPVTNAPVLPGPFSATLDAAIDRLGVDAAAVHLDHGLQPFSRTEFDPDRQRRSFDPACAAGATASCLAPGVITAEPRIAPLLPAPASVGAGVWSPADLAGVLLNPARALLRARLGTDTRSWREEPADELPLDLGPLDSYGVRARLLADLERGASPEDARTAERLRGSTPPGRIGLDALATELDRATAIRATAQRARAAGSEQLVDVDVALSGGDLPPLSWPQGALTEPDRRLRVAGRVPVWGDAVVHASPSRASARDLLRSWIELLCVADGRPGQWRAVLASNSQPWILAAPDPQRAADLLAGLARLAWWSTQQLVPLPLRTMAVIGGLTRGPRAEWATERSGVGVQWAREFDDDWAVFLDEDEQSLRATCLARGTTAEDLGRWLFEPVQAASGRPAVGSPGGSR</sequence>
<evidence type="ECO:0000256" key="4">
    <source>
        <dbReference type="ARBA" id="ARBA00022801"/>
    </source>
</evidence>
<keyword evidence="1" id="KW-0540">Nuclease</keyword>
<evidence type="ECO:0000256" key="8">
    <source>
        <dbReference type="ARBA" id="ARBA00023125"/>
    </source>
</evidence>
<keyword evidence="6" id="KW-0269">Exonuclease</keyword>
<evidence type="ECO:0000256" key="10">
    <source>
        <dbReference type="SAM" id="MobiDB-lite"/>
    </source>
</evidence>
<evidence type="ECO:0000313" key="12">
    <source>
        <dbReference type="EMBL" id="VEI02759.1"/>
    </source>
</evidence>
<dbReference type="PANTHER" id="PTHR30591">
    <property type="entry name" value="RECBCD ENZYME SUBUNIT RECC"/>
    <property type="match status" value="1"/>
</dbReference>
<keyword evidence="2" id="KW-0547">Nucleotide-binding</keyword>
<gene>
    <name evidence="12" type="primary">recC</name>
    <name evidence="12" type="ORF">NCTC13652_00943</name>
</gene>
<evidence type="ECO:0000313" key="13">
    <source>
        <dbReference type="Proteomes" id="UP000277858"/>
    </source>
</evidence>
<evidence type="ECO:0000256" key="2">
    <source>
        <dbReference type="ARBA" id="ARBA00022741"/>
    </source>
</evidence>
<dbReference type="GO" id="GO:0008854">
    <property type="term" value="F:exodeoxyribonuclease V activity"/>
    <property type="evidence" value="ECO:0007669"/>
    <property type="project" value="UniProtKB-EC"/>
</dbReference>
<dbReference type="Gene3D" id="1.10.10.160">
    <property type="match status" value="1"/>
</dbReference>
<dbReference type="Proteomes" id="UP000277858">
    <property type="component" value="Chromosome"/>
</dbReference>
<dbReference type="Pfam" id="PF17946">
    <property type="entry name" value="RecC_C"/>
    <property type="match status" value="1"/>
</dbReference>
<accession>A0A3S5EV49</accession>
<dbReference type="Pfam" id="PF04257">
    <property type="entry name" value="Exonuc_V_gamma"/>
    <property type="match status" value="1"/>
</dbReference>
<dbReference type="InterPro" id="IPR013986">
    <property type="entry name" value="DExx_box_DNA_helicase_dom_sf"/>
</dbReference>
<protein>
    <submittedName>
        <fullName evidence="12">Exodeoxyribonuclease V gamma chain</fullName>
        <ecNumber evidence="12">3.1.11.5</ecNumber>
    </submittedName>
</protein>
<feature type="region of interest" description="Disordered" evidence="10">
    <location>
        <begin position="278"/>
        <end position="329"/>
    </location>
</feature>
<evidence type="ECO:0000256" key="5">
    <source>
        <dbReference type="ARBA" id="ARBA00022806"/>
    </source>
</evidence>
<feature type="region of interest" description="Disordered" evidence="10">
    <location>
        <begin position="652"/>
        <end position="675"/>
    </location>
</feature>
<keyword evidence="3" id="KW-0227">DNA damage</keyword>
<keyword evidence="13" id="KW-1185">Reference proteome</keyword>
<evidence type="ECO:0000256" key="9">
    <source>
        <dbReference type="ARBA" id="ARBA00023204"/>
    </source>
</evidence>
<dbReference type="InterPro" id="IPR027417">
    <property type="entry name" value="P-loop_NTPase"/>
</dbReference>
<name>A0A3S5EV49_9ACTN</name>
<feature type="compositionally biased region" description="Basic and acidic residues" evidence="10">
    <location>
        <begin position="854"/>
        <end position="866"/>
    </location>
</feature>
<dbReference type="EC" id="3.1.11.5" evidence="12"/>
<feature type="compositionally biased region" description="Basic and acidic residues" evidence="10">
    <location>
        <begin position="660"/>
        <end position="675"/>
    </location>
</feature>
<dbReference type="AlphaFoldDB" id="A0A3S5EV49"/>
<dbReference type="STRING" id="1122997.GCA_000425285_01784"/>
<dbReference type="GO" id="GO:0003677">
    <property type="term" value="F:DNA binding"/>
    <property type="evidence" value="ECO:0007669"/>
    <property type="project" value="UniProtKB-KW"/>
</dbReference>
<dbReference type="EMBL" id="LR134473">
    <property type="protein sequence ID" value="VEI02759.1"/>
    <property type="molecule type" value="Genomic_DNA"/>
</dbReference>
<dbReference type="GO" id="GO:0006310">
    <property type="term" value="P:DNA recombination"/>
    <property type="evidence" value="ECO:0007669"/>
    <property type="project" value="TreeGrafter"/>
</dbReference>
<evidence type="ECO:0000256" key="1">
    <source>
        <dbReference type="ARBA" id="ARBA00022722"/>
    </source>
</evidence>
<dbReference type="RefSeq" id="WP_084149400.1">
    <property type="nucleotide sequence ID" value="NZ_LR134473.1"/>
</dbReference>
<dbReference type="SUPFAM" id="SSF52540">
    <property type="entry name" value="P-loop containing nucleoside triphosphate hydrolases"/>
    <property type="match status" value="2"/>
</dbReference>
<keyword evidence="4 12" id="KW-0378">Hydrolase</keyword>
<evidence type="ECO:0000259" key="11">
    <source>
        <dbReference type="Pfam" id="PF17946"/>
    </source>
</evidence>
<dbReference type="GO" id="GO:0006281">
    <property type="term" value="P:DNA repair"/>
    <property type="evidence" value="ECO:0007669"/>
    <property type="project" value="UniProtKB-KW"/>
</dbReference>
<keyword evidence="9" id="KW-0234">DNA repair</keyword>
<organism evidence="12 13">
    <name type="scientific">Acidipropionibacterium jensenii</name>
    <dbReference type="NCBI Taxonomy" id="1749"/>
    <lineage>
        <taxon>Bacteria</taxon>
        <taxon>Bacillati</taxon>
        <taxon>Actinomycetota</taxon>
        <taxon>Actinomycetes</taxon>
        <taxon>Propionibacteriales</taxon>
        <taxon>Propionibacteriaceae</taxon>
        <taxon>Acidipropionibacterium</taxon>
    </lineage>
</organism>
<dbReference type="GO" id="GO:0004386">
    <property type="term" value="F:helicase activity"/>
    <property type="evidence" value="ECO:0007669"/>
    <property type="project" value="UniProtKB-KW"/>
</dbReference>
<dbReference type="InterPro" id="IPR041500">
    <property type="entry name" value="RecC_C"/>
</dbReference>
<dbReference type="PANTHER" id="PTHR30591:SF1">
    <property type="entry name" value="RECBCD ENZYME SUBUNIT RECC"/>
    <property type="match status" value="1"/>
</dbReference>
<keyword evidence="7" id="KW-0067">ATP-binding</keyword>
<proteinExistence type="predicted"/>
<dbReference type="InterPro" id="IPR011335">
    <property type="entry name" value="Restrct_endonuc-II-like"/>
</dbReference>
<reference evidence="12 13" key="1">
    <citation type="submission" date="2018-12" db="EMBL/GenBank/DDBJ databases">
        <authorList>
            <consortium name="Pathogen Informatics"/>
        </authorList>
    </citation>
    <scope>NUCLEOTIDE SEQUENCE [LARGE SCALE GENOMIC DNA]</scope>
    <source>
        <strain evidence="12 13">NCTC13652</strain>
    </source>
</reference>